<dbReference type="Proteomes" id="UP000263642">
    <property type="component" value="Unassembled WGS sequence"/>
</dbReference>
<dbReference type="RefSeq" id="WP_278445380.1">
    <property type="nucleotide sequence ID" value="NZ_CAXBMG010000066.1"/>
</dbReference>
<dbReference type="CDD" id="cd08026">
    <property type="entry name" value="DUF326"/>
    <property type="match status" value="1"/>
</dbReference>
<accession>A0A3D3RBH2</accession>
<reference evidence="1 2" key="1">
    <citation type="journal article" date="2018" name="Nat. Biotechnol.">
        <title>A standardized bacterial taxonomy based on genome phylogeny substantially revises the tree of life.</title>
        <authorList>
            <person name="Parks D.H."/>
            <person name="Chuvochina M."/>
            <person name="Waite D.W."/>
            <person name="Rinke C."/>
            <person name="Skarshewski A."/>
            <person name="Chaumeil P.A."/>
            <person name="Hugenholtz P."/>
        </authorList>
    </citation>
    <scope>NUCLEOTIDE SEQUENCE [LARGE SCALE GENOMIC DNA]</scope>
    <source>
        <strain evidence="1">UBA9375</strain>
    </source>
</reference>
<name>A0A3D3RBH2_9PLAN</name>
<organism evidence="1 2">
    <name type="scientific">Gimesia maris</name>
    <dbReference type="NCBI Taxonomy" id="122"/>
    <lineage>
        <taxon>Bacteria</taxon>
        <taxon>Pseudomonadati</taxon>
        <taxon>Planctomycetota</taxon>
        <taxon>Planctomycetia</taxon>
        <taxon>Planctomycetales</taxon>
        <taxon>Planctomycetaceae</taxon>
        <taxon>Gimesia</taxon>
    </lineage>
</organism>
<dbReference type="PANTHER" id="PTHR37310">
    <property type="entry name" value="CYTOPLASMIC PROTEIN-RELATED"/>
    <property type="match status" value="1"/>
</dbReference>
<sequence length="105" mass="11634">MSLKQSCIDACLKCATDCEFCLDAMIGKESDNDCPHCCRECVDICLYTAQALARNSKYSSQISQLCADICTWCAEQCEAHEHYHCQACADSCRKCAAECKEIVTV</sequence>
<protein>
    <submittedName>
        <fullName evidence="1">Four-helix bundle copper-binding protein</fullName>
    </submittedName>
</protein>
<comment type="caution">
    <text evidence="1">The sequence shown here is derived from an EMBL/GenBank/DDBJ whole genome shotgun (WGS) entry which is preliminary data.</text>
</comment>
<dbReference type="AlphaFoldDB" id="A0A3D3RBH2"/>
<dbReference type="InterPro" id="IPR005560">
    <property type="entry name" value="Csp_YhjQ"/>
</dbReference>
<evidence type="ECO:0000313" key="2">
    <source>
        <dbReference type="Proteomes" id="UP000263642"/>
    </source>
</evidence>
<dbReference type="PANTHER" id="PTHR37310:SF1">
    <property type="entry name" value="CYTOPLASMIC PROTEIN"/>
    <property type="match status" value="1"/>
</dbReference>
<dbReference type="InterPro" id="IPR044543">
    <property type="entry name" value="YHJQ-like"/>
</dbReference>
<proteinExistence type="predicted"/>
<gene>
    <name evidence="1" type="ORF">DIT97_25295</name>
</gene>
<dbReference type="Pfam" id="PF03860">
    <property type="entry name" value="Csp"/>
    <property type="match status" value="1"/>
</dbReference>
<dbReference type="EMBL" id="DQAY01000152">
    <property type="protein sequence ID" value="HCO26173.1"/>
    <property type="molecule type" value="Genomic_DNA"/>
</dbReference>
<evidence type="ECO:0000313" key="1">
    <source>
        <dbReference type="EMBL" id="HCO26173.1"/>
    </source>
</evidence>
<dbReference type="Gene3D" id="1.20.1270.360">
    <property type="match status" value="1"/>
</dbReference>